<keyword evidence="2" id="KW-1185">Reference proteome</keyword>
<name>A0A9P5BIV6_9HYPO</name>
<gene>
    <name evidence="1" type="ORF">FAGAP_860</name>
</gene>
<evidence type="ECO:0000313" key="1">
    <source>
        <dbReference type="EMBL" id="KAF4502902.1"/>
    </source>
</evidence>
<comment type="caution">
    <text evidence="1">The sequence shown here is derived from an EMBL/GenBank/DDBJ whole genome shotgun (WGS) entry which is preliminary data.</text>
</comment>
<dbReference type="Proteomes" id="UP000737391">
    <property type="component" value="Unassembled WGS sequence"/>
</dbReference>
<accession>A0A9P5BIV6</accession>
<evidence type="ECO:0000313" key="2">
    <source>
        <dbReference type="Proteomes" id="UP000737391"/>
    </source>
</evidence>
<sequence>MMHLSPGSLPLVAHIGLSQTEILGPDSLTLGHEEFEALGHYQNGFCLVHTSKAAAWSFPVLLLQKASYSAIAMRYAVAVELQDLDARRYTEGLPLSGQDSALAFSHFIQASSAFRETMRQSAKPVDHVETRYILLPLRLPYPSARR</sequence>
<proteinExistence type="predicted"/>
<dbReference type="AlphaFoldDB" id="A0A9P5BIV6"/>
<dbReference type="EMBL" id="LUFC02000048">
    <property type="protein sequence ID" value="KAF4502902.1"/>
    <property type="molecule type" value="Genomic_DNA"/>
</dbReference>
<organism evidence="1 2">
    <name type="scientific">Fusarium agapanthi</name>
    <dbReference type="NCBI Taxonomy" id="1803897"/>
    <lineage>
        <taxon>Eukaryota</taxon>
        <taxon>Fungi</taxon>
        <taxon>Dikarya</taxon>
        <taxon>Ascomycota</taxon>
        <taxon>Pezizomycotina</taxon>
        <taxon>Sordariomycetes</taxon>
        <taxon>Hypocreomycetidae</taxon>
        <taxon>Hypocreales</taxon>
        <taxon>Nectriaceae</taxon>
        <taxon>Fusarium</taxon>
        <taxon>Fusarium fujikuroi species complex</taxon>
    </lineage>
</organism>
<protein>
    <submittedName>
        <fullName evidence="1">Uncharacterized protein</fullName>
    </submittedName>
</protein>
<reference evidence="1" key="1">
    <citation type="submission" date="2020-01" db="EMBL/GenBank/DDBJ databases">
        <title>Identification and distribution of gene clusters putatively required for synthesis of sphingolipid metabolism inhibitors in phylogenetically diverse species of the filamentous fungus Fusarium.</title>
        <authorList>
            <person name="Kim H.-S."/>
            <person name="Busman M."/>
            <person name="Brown D.W."/>
            <person name="Divon H."/>
            <person name="Uhlig S."/>
            <person name="Proctor R.H."/>
        </authorList>
    </citation>
    <scope>NUCLEOTIDE SEQUENCE</scope>
    <source>
        <strain evidence="1">NRRL 31653</strain>
    </source>
</reference>
<dbReference type="OrthoDB" id="4356994at2759"/>